<dbReference type="AlphaFoldDB" id="A0A7G9FJ05"/>
<protein>
    <recommendedName>
        <fullName evidence="1">Stage 0 sporulation protein A homolog</fullName>
    </recommendedName>
</protein>
<dbReference type="Pfam" id="PF00486">
    <property type="entry name" value="Trans_reg_C"/>
    <property type="match status" value="1"/>
</dbReference>
<evidence type="ECO:0000256" key="1">
    <source>
        <dbReference type="ARBA" id="ARBA00018672"/>
    </source>
</evidence>
<feature type="DNA-binding region" description="OmpR/PhoB-type" evidence="9">
    <location>
        <begin position="125"/>
        <end position="220"/>
    </location>
</feature>
<dbReference type="GO" id="GO:0005829">
    <property type="term" value="C:cytosol"/>
    <property type="evidence" value="ECO:0007669"/>
    <property type="project" value="TreeGrafter"/>
</dbReference>
<dbReference type="GO" id="GO:0000976">
    <property type="term" value="F:transcription cis-regulatory region binding"/>
    <property type="evidence" value="ECO:0007669"/>
    <property type="project" value="TreeGrafter"/>
</dbReference>
<dbReference type="Proteomes" id="UP000515819">
    <property type="component" value="Chromosome"/>
</dbReference>
<dbReference type="InterPro" id="IPR039420">
    <property type="entry name" value="WalR-like"/>
</dbReference>
<dbReference type="InterPro" id="IPR001867">
    <property type="entry name" value="OmpR/PhoB-type_DNA-bd"/>
</dbReference>
<gene>
    <name evidence="12" type="ORF">H9Q76_07125</name>
</gene>
<evidence type="ECO:0000313" key="12">
    <source>
        <dbReference type="EMBL" id="QNL98536.1"/>
    </source>
</evidence>
<keyword evidence="3" id="KW-0902">Two-component regulatory system</keyword>
<evidence type="ECO:0000256" key="7">
    <source>
        <dbReference type="ARBA" id="ARBA00024867"/>
    </source>
</evidence>
<dbReference type="PROSITE" id="PS51755">
    <property type="entry name" value="OMPR_PHOB"/>
    <property type="match status" value="1"/>
</dbReference>
<keyword evidence="4" id="KW-0805">Transcription regulation</keyword>
<dbReference type="SMART" id="SM00862">
    <property type="entry name" value="Trans_reg_C"/>
    <property type="match status" value="1"/>
</dbReference>
<dbReference type="CDD" id="cd17574">
    <property type="entry name" value="REC_OmpR"/>
    <property type="match status" value="1"/>
</dbReference>
<evidence type="ECO:0000256" key="9">
    <source>
        <dbReference type="PROSITE-ProRule" id="PRU01091"/>
    </source>
</evidence>
<feature type="domain" description="Response regulatory" evidence="10">
    <location>
        <begin position="5"/>
        <end position="118"/>
    </location>
</feature>
<keyword evidence="13" id="KW-1185">Reference proteome</keyword>
<evidence type="ECO:0000256" key="6">
    <source>
        <dbReference type="ARBA" id="ARBA00023163"/>
    </source>
</evidence>
<dbReference type="Gene3D" id="1.10.10.10">
    <property type="entry name" value="Winged helix-like DNA-binding domain superfamily/Winged helix DNA-binding domain"/>
    <property type="match status" value="1"/>
</dbReference>
<proteinExistence type="predicted"/>
<organism evidence="12 13">
    <name type="scientific">Wujia chipingensis</name>
    <dbReference type="NCBI Taxonomy" id="2763670"/>
    <lineage>
        <taxon>Bacteria</taxon>
        <taxon>Bacillati</taxon>
        <taxon>Bacillota</taxon>
        <taxon>Clostridia</taxon>
        <taxon>Lachnospirales</taxon>
        <taxon>Lachnospiraceae</taxon>
        <taxon>Wujia</taxon>
    </lineage>
</organism>
<evidence type="ECO:0000256" key="3">
    <source>
        <dbReference type="ARBA" id="ARBA00023012"/>
    </source>
</evidence>
<dbReference type="InterPro" id="IPR011006">
    <property type="entry name" value="CheY-like_superfamily"/>
</dbReference>
<evidence type="ECO:0000256" key="4">
    <source>
        <dbReference type="ARBA" id="ARBA00023015"/>
    </source>
</evidence>
<comment type="function">
    <text evidence="7">May play the central regulatory role in sporulation. It may be an element of the effector pathway responsible for the activation of sporulation genes in response to nutritional stress. Spo0A may act in concert with spo0H (a sigma factor) to control the expression of some genes that are critical to the sporulation process.</text>
</comment>
<dbReference type="PANTHER" id="PTHR48111:SF21">
    <property type="entry name" value="DNA-BINDING DUAL MASTER TRANSCRIPTIONAL REGULATOR RPAA"/>
    <property type="match status" value="1"/>
</dbReference>
<keyword evidence="2 8" id="KW-0597">Phosphoprotein</keyword>
<dbReference type="SUPFAM" id="SSF52172">
    <property type="entry name" value="CheY-like"/>
    <property type="match status" value="1"/>
</dbReference>
<reference evidence="12 13" key="1">
    <citation type="submission" date="2020-08" db="EMBL/GenBank/DDBJ databases">
        <authorList>
            <person name="Liu C."/>
            <person name="Sun Q."/>
        </authorList>
    </citation>
    <scope>NUCLEOTIDE SEQUENCE [LARGE SCALE GENOMIC DNA]</scope>
    <source>
        <strain evidence="12 13">NSJ-4</strain>
    </source>
</reference>
<accession>A0A7G9FJ05</accession>
<dbReference type="GO" id="GO:0006355">
    <property type="term" value="P:regulation of DNA-templated transcription"/>
    <property type="evidence" value="ECO:0007669"/>
    <property type="project" value="InterPro"/>
</dbReference>
<feature type="domain" description="OmpR/PhoB-type" evidence="11">
    <location>
        <begin position="125"/>
        <end position="220"/>
    </location>
</feature>
<dbReference type="Pfam" id="PF00072">
    <property type="entry name" value="Response_reg"/>
    <property type="match status" value="1"/>
</dbReference>
<dbReference type="RefSeq" id="WP_249320875.1">
    <property type="nucleotide sequence ID" value="NZ_CP060632.1"/>
</dbReference>
<name>A0A7G9FJ05_9FIRM</name>
<evidence type="ECO:0000259" key="10">
    <source>
        <dbReference type="PROSITE" id="PS50110"/>
    </source>
</evidence>
<evidence type="ECO:0000259" key="11">
    <source>
        <dbReference type="PROSITE" id="PS51755"/>
    </source>
</evidence>
<dbReference type="Gene3D" id="3.40.50.2300">
    <property type="match status" value="1"/>
</dbReference>
<evidence type="ECO:0000256" key="8">
    <source>
        <dbReference type="PROSITE-ProRule" id="PRU00169"/>
    </source>
</evidence>
<dbReference type="PROSITE" id="PS50110">
    <property type="entry name" value="RESPONSE_REGULATORY"/>
    <property type="match status" value="1"/>
</dbReference>
<evidence type="ECO:0000256" key="5">
    <source>
        <dbReference type="ARBA" id="ARBA00023125"/>
    </source>
</evidence>
<feature type="modified residue" description="4-aspartylphosphate" evidence="8">
    <location>
        <position position="55"/>
    </location>
</feature>
<keyword evidence="6" id="KW-0804">Transcription</keyword>
<evidence type="ECO:0000256" key="2">
    <source>
        <dbReference type="ARBA" id="ARBA00022553"/>
    </source>
</evidence>
<dbReference type="InterPro" id="IPR001789">
    <property type="entry name" value="Sig_transdc_resp-reg_receiver"/>
</dbReference>
<dbReference type="SMART" id="SM00448">
    <property type="entry name" value="REC"/>
    <property type="match status" value="1"/>
</dbReference>
<keyword evidence="5 9" id="KW-0238">DNA-binding</keyword>
<dbReference type="InterPro" id="IPR036388">
    <property type="entry name" value="WH-like_DNA-bd_sf"/>
</dbReference>
<dbReference type="EMBL" id="CP060632">
    <property type="protein sequence ID" value="QNL98536.1"/>
    <property type="molecule type" value="Genomic_DNA"/>
</dbReference>
<dbReference type="GO" id="GO:0032993">
    <property type="term" value="C:protein-DNA complex"/>
    <property type="evidence" value="ECO:0007669"/>
    <property type="project" value="TreeGrafter"/>
</dbReference>
<dbReference type="GO" id="GO:0000156">
    <property type="term" value="F:phosphorelay response regulator activity"/>
    <property type="evidence" value="ECO:0007669"/>
    <property type="project" value="TreeGrafter"/>
</dbReference>
<dbReference type="CDD" id="cd00383">
    <property type="entry name" value="trans_reg_C"/>
    <property type="match status" value="1"/>
</dbReference>
<sequence length="220" mass="24884">MQKTRILIVEDETAIAKMIAMNLRVANYDAVIYEDGAEAAKGLEQDHAYDLALLDVMVPGMDGFTLLPIVQEYGIPVIFLTAKDDLASKIQGLKGGAEDYIVKPFEVLELLVRIEKVLARTKPEEHTLSVLNLEIDFEQHTVRQDGKEVSLKPMEFELLAVLARNKNRAISRENLLRMVWGVEYIGETRTVDVHIGQLRKKLNLADHIKTVSKLGYRLEE</sequence>
<dbReference type="PANTHER" id="PTHR48111">
    <property type="entry name" value="REGULATOR OF RPOS"/>
    <property type="match status" value="1"/>
</dbReference>
<evidence type="ECO:0000313" key="13">
    <source>
        <dbReference type="Proteomes" id="UP000515819"/>
    </source>
</evidence>
<dbReference type="KEGG" id="wcp:H9Q76_07125"/>